<evidence type="ECO:0000256" key="7">
    <source>
        <dbReference type="ARBA" id="ARBA00022989"/>
    </source>
</evidence>
<keyword evidence="4 9" id="KW-1003">Cell membrane</keyword>
<reference evidence="10 11" key="1">
    <citation type="submission" date="2020-10" db="EMBL/GenBank/DDBJ databases">
        <title>Sequencing the genomes of 1000 actinobacteria strains.</title>
        <authorList>
            <person name="Klenk H.-P."/>
        </authorList>
    </citation>
    <scope>NUCLEOTIDE SEQUENCE [LARGE SCALE GENOMIC DNA]</scope>
    <source>
        <strain evidence="10 11">DSM 45157</strain>
    </source>
</reference>
<comment type="subcellular location">
    <subcellularLocation>
        <location evidence="1 9">Cell membrane</location>
        <topology evidence="1 9">Multi-pass membrane protein</topology>
    </subcellularLocation>
</comment>
<dbReference type="NCBIfam" id="TIGR00380">
    <property type="entry name" value="cobal_cbiB"/>
    <property type="match status" value="1"/>
</dbReference>
<dbReference type="GO" id="GO:0043757">
    <property type="term" value="F:adenosylcobinamide-phosphate synthase activity"/>
    <property type="evidence" value="ECO:0007669"/>
    <property type="project" value="UniProtKB-EC"/>
</dbReference>
<protein>
    <recommendedName>
        <fullName evidence="9">Cobalamin biosynthesis protein CobD</fullName>
    </recommendedName>
</protein>
<comment type="similarity">
    <text evidence="3 9">Belongs to the CobD/CbiB family.</text>
</comment>
<evidence type="ECO:0000256" key="4">
    <source>
        <dbReference type="ARBA" id="ARBA00022475"/>
    </source>
</evidence>
<evidence type="ECO:0000256" key="3">
    <source>
        <dbReference type="ARBA" id="ARBA00006263"/>
    </source>
</evidence>
<evidence type="ECO:0000256" key="6">
    <source>
        <dbReference type="ARBA" id="ARBA00022692"/>
    </source>
</evidence>
<comment type="function">
    <text evidence="9">Converts cobyric acid to cobinamide by the addition of aminopropanol on the F carboxylic group.</text>
</comment>
<comment type="pathway">
    <text evidence="2 9">Cofactor biosynthesis; adenosylcobalamin biosynthesis.</text>
</comment>
<dbReference type="HAMAP" id="MF_00024">
    <property type="entry name" value="CobD_CbiB"/>
    <property type="match status" value="1"/>
</dbReference>
<evidence type="ECO:0000256" key="2">
    <source>
        <dbReference type="ARBA" id="ARBA00004953"/>
    </source>
</evidence>
<keyword evidence="8 9" id="KW-0472">Membrane</keyword>
<accession>A0ABR9HDV3</accession>
<name>A0ABR9HDV3_9ACTN</name>
<keyword evidence="7 9" id="KW-1133">Transmembrane helix</keyword>
<keyword evidence="6 9" id="KW-0812">Transmembrane</keyword>
<dbReference type="PANTHER" id="PTHR34308:SF1">
    <property type="entry name" value="COBALAMIN BIOSYNTHESIS PROTEIN CBIB"/>
    <property type="match status" value="1"/>
</dbReference>
<evidence type="ECO:0000256" key="5">
    <source>
        <dbReference type="ARBA" id="ARBA00022573"/>
    </source>
</evidence>
<organism evidence="10 11">
    <name type="scientific">Nocardiopsis terrae</name>
    <dbReference type="NCBI Taxonomy" id="372655"/>
    <lineage>
        <taxon>Bacteria</taxon>
        <taxon>Bacillati</taxon>
        <taxon>Actinomycetota</taxon>
        <taxon>Actinomycetes</taxon>
        <taxon>Streptosporangiales</taxon>
        <taxon>Nocardiopsidaceae</taxon>
        <taxon>Nocardiopsis</taxon>
    </lineage>
</organism>
<evidence type="ECO:0000256" key="9">
    <source>
        <dbReference type="HAMAP-Rule" id="MF_00024"/>
    </source>
</evidence>
<dbReference type="Proteomes" id="UP000598217">
    <property type="component" value="Unassembled WGS sequence"/>
</dbReference>
<dbReference type="NCBIfam" id="NF002276">
    <property type="entry name" value="PRK01209.1-4"/>
    <property type="match status" value="1"/>
</dbReference>
<keyword evidence="10" id="KW-0436">Ligase</keyword>
<keyword evidence="5 9" id="KW-0169">Cobalamin biosynthesis</keyword>
<comment type="caution">
    <text evidence="10">The sequence shown here is derived from an EMBL/GenBank/DDBJ whole genome shotgun (WGS) entry which is preliminary data.</text>
</comment>
<dbReference type="PANTHER" id="PTHR34308">
    <property type="entry name" value="COBALAMIN BIOSYNTHESIS PROTEIN CBIB"/>
    <property type="match status" value="1"/>
</dbReference>
<keyword evidence="11" id="KW-1185">Reference proteome</keyword>
<evidence type="ECO:0000256" key="8">
    <source>
        <dbReference type="ARBA" id="ARBA00023136"/>
    </source>
</evidence>
<evidence type="ECO:0000313" key="10">
    <source>
        <dbReference type="EMBL" id="MBE1456975.1"/>
    </source>
</evidence>
<dbReference type="InterPro" id="IPR004485">
    <property type="entry name" value="Cobalamin_biosynth_CobD/CbiB"/>
</dbReference>
<dbReference type="Pfam" id="PF03186">
    <property type="entry name" value="CobD_Cbib"/>
    <property type="match status" value="1"/>
</dbReference>
<proteinExistence type="inferred from homology"/>
<sequence length="312" mass="32625">MTARLKKVLGRGFRSAGRRGLRRGLVAGFLLDGIVRDPQRGHPVALFGTAAAHLERRLYRDSVGAGAVFAGAAVLPVVLAGSRVRHPALVALSAWAVLGGSMLGREAERVADALEQGDLERARTLVRGLCGRDPEFLDEAGIARAVVESVAENTSDAVVGPLVWGSLCGVGGLAGFRAVNTLDAMVGHRNPRYEYFGKASARLDDVAGWAPSRLTALLAVAAAPVVGGSARQAWRVWRRDRAAHPSPNAGQCEAAFAGALGRTLGGTNTYGDRAEHRPMMGEGPAVDVADIRRAVLLARAVNLGALVAAVVR</sequence>
<evidence type="ECO:0000256" key="1">
    <source>
        <dbReference type="ARBA" id="ARBA00004651"/>
    </source>
</evidence>
<dbReference type="EMBL" id="JADBDY010000001">
    <property type="protein sequence ID" value="MBE1456975.1"/>
    <property type="molecule type" value="Genomic_DNA"/>
</dbReference>
<evidence type="ECO:0000313" key="11">
    <source>
        <dbReference type="Proteomes" id="UP000598217"/>
    </source>
</evidence>
<gene>
    <name evidence="9" type="primary">cobD</name>
    <name evidence="10" type="ORF">H4W79_001189</name>
</gene>